<accession>A0A4S4NFE2</accession>
<keyword evidence="6" id="KW-1185">Reference proteome</keyword>
<protein>
    <submittedName>
        <fullName evidence="5">CBS domain-containing protein</fullName>
    </submittedName>
</protein>
<comment type="caution">
    <text evidence="5">The sequence shown here is derived from an EMBL/GenBank/DDBJ whole genome shotgun (WGS) entry which is preliminary data.</text>
</comment>
<dbReference type="InterPro" id="IPR051257">
    <property type="entry name" value="Diverse_CBS-Domain"/>
</dbReference>
<dbReference type="SUPFAM" id="SSF54631">
    <property type="entry name" value="CBS-domain pair"/>
    <property type="match status" value="1"/>
</dbReference>
<dbReference type="SMART" id="SM00116">
    <property type="entry name" value="CBS"/>
    <property type="match status" value="2"/>
</dbReference>
<gene>
    <name evidence="5" type="ORF">E4Z66_01340</name>
</gene>
<dbReference type="Gene3D" id="3.10.580.10">
    <property type="entry name" value="CBS-domain"/>
    <property type="match status" value="1"/>
</dbReference>
<evidence type="ECO:0000259" key="4">
    <source>
        <dbReference type="PROSITE" id="PS51371"/>
    </source>
</evidence>
<evidence type="ECO:0000256" key="1">
    <source>
        <dbReference type="ARBA" id="ARBA00023122"/>
    </source>
</evidence>
<dbReference type="Proteomes" id="UP000306602">
    <property type="component" value="Unassembled WGS sequence"/>
</dbReference>
<organism evidence="5 6">
    <name type="scientific">Aliishimia ponticola</name>
    <dbReference type="NCBI Taxonomy" id="2499833"/>
    <lineage>
        <taxon>Bacteria</taxon>
        <taxon>Pseudomonadati</taxon>
        <taxon>Pseudomonadota</taxon>
        <taxon>Alphaproteobacteria</taxon>
        <taxon>Rhodobacterales</taxon>
        <taxon>Paracoccaceae</taxon>
        <taxon>Aliishimia</taxon>
    </lineage>
</organism>
<evidence type="ECO:0000256" key="2">
    <source>
        <dbReference type="PROSITE-ProRule" id="PRU00703"/>
    </source>
</evidence>
<sequence length="173" mass="18813">MPTSYQAPMAGDKEKPSSVSQSLETNAKTETARVSNLLDTKGRALITITAGETISNAVKILRDEKIGALVVLDSHGALEGILSERDIVRKLAETPGQTLPQTVAENMTRDVKTCGPDDTLVSVLRRMSEGRFRHMPVMERGAVVAMITTGDVVNYRLTELEHEALQLKQLIVG</sequence>
<dbReference type="InterPro" id="IPR000644">
    <property type="entry name" value="CBS_dom"/>
</dbReference>
<dbReference type="Pfam" id="PF00571">
    <property type="entry name" value="CBS"/>
    <property type="match status" value="2"/>
</dbReference>
<keyword evidence="1 2" id="KW-0129">CBS domain</keyword>
<dbReference type="AlphaFoldDB" id="A0A4S4NFE2"/>
<dbReference type="PANTHER" id="PTHR43080:SF2">
    <property type="entry name" value="CBS DOMAIN-CONTAINING PROTEIN"/>
    <property type="match status" value="1"/>
</dbReference>
<proteinExistence type="predicted"/>
<dbReference type="InterPro" id="IPR044725">
    <property type="entry name" value="CBSX3_CBS_dom"/>
</dbReference>
<feature type="region of interest" description="Disordered" evidence="3">
    <location>
        <begin position="1"/>
        <end position="27"/>
    </location>
</feature>
<feature type="domain" description="CBS" evidence="4">
    <location>
        <begin position="107"/>
        <end position="165"/>
    </location>
</feature>
<evidence type="ECO:0000256" key="3">
    <source>
        <dbReference type="SAM" id="MobiDB-lite"/>
    </source>
</evidence>
<dbReference type="CDD" id="cd04623">
    <property type="entry name" value="CBS_pair_bac_euk"/>
    <property type="match status" value="1"/>
</dbReference>
<reference evidence="5 6" key="1">
    <citation type="submission" date="2019-04" db="EMBL/GenBank/DDBJ databases">
        <title>Shimia ponticola sp. nov., isolated from seawater.</title>
        <authorList>
            <person name="Kim Y.-O."/>
            <person name="Yoon J.-H."/>
        </authorList>
    </citation>
    <scope>NUCLEOTIDE SEQUENCE [LARGE SCALE GENOMIC DNA]</scope>
    <source>
        <strain evidence="5 6">MYP11</strain>
    </source>
</reference>
<feature type="compositionally biased region" description="Polar residues" evidence="3">
    <location>
        <begin position="17"/>
        <end position="27"/>
    </location>
</feature>
<dbReference type="PROSITE" id="PS51371">
    <property type="entry name" value="CBS"/>
    <property type="match status" value="2"/>
</dbReference>
<evidence type="ECO:0000313" key="5">
    <source>
        <dbReference type="EMBL" id="THH38249.1"/>
    </source>
</evidence>
<dbReference type="InterPro" id="IPR046342">
    <property type="entry name" value="CBS_dom_sf"/>
</dbReference>
<evidence type="ECO:0000313" key="6">
    <source>
        <dbReference type="Proteomes" id="UP000306602"/>
    </source>
</evidence>
<dbReference type="PANTHER" id="PTHR43080">
    <property type="entry name" value="CBS DOMAIN-CONTAINING PROTEIN CBSX3, MITOCHONDRIAL"/>
    <property type="match status" value="1"/>
</dbReference>
<feature type="domain" description="CBS" evidence="4">
    <location>
        <begin position="39"/>
        <end position="98"/>
    </location>
</feature>
<dbReference type="OrthoDB" id="9807125at2"/>
<name>A0A4S4NFE2_9RHOB</name>
<dbReference type="RefSeq" id="WP_136461141.1">
    <property type="nucleotide sequence ID" value="NZ_SRKY01000001.1"/>
</dbReference>
<dbReference type="EMBL" id="SRKY01000001">
    <property type="protein sequence ID" value="THH38249.1"/>
    <property type="molecule type" value="Genomic_DNA"/>
</dbReference>